<proteinExistence type="predicted"/>
<organism evidence="3 4">
    <name type="scientific">Leucocoprinus birnbaumii</name>
    <dbReference type="NCBI Taxonomy" id="56174"/>
    <lineage>
        <taxon>Eukaryota</taxon>
        <taxon>Fungi</taxon>
        <taxon>Dikarya</taxon>
        <taxon>Basidiomycota</taxon>
        <taxon>Agaricomycotina</taxon>
        <taxon>Agaricomycetes</taxon>
        <taxon>Agaricomycetidae</taxon>
        <taxon>Agaricales</taxon>
        <taxon>Agaricineae</taxon>
        <taxon>Agaricaceae</taxon>
        <taxon>Leucocoprinus</taxon>
    </lineage>
</organism>
<feature type="compositionally biased region" description="Basic and acidic residues" evidence="1">
    <location>
        <begin position="363"/>
        <end position="378"/>
    </location>
</feature>
<dbReference type="GO" id="GO:0004523">
    <property type="term" value="F:RNA-DNA hybrid ribonuclease activity"/>
    <property type="evidence" value="ECO:0007669"/>
    <property type="project" value="InterPro"/>
</dbReference>
<evidence type="ECO:0000259" key="2">
    <source>
        <dbReference type="PROSITE" id="PS50879"/>
    </source>
</evidence>
<feature type="region of interest" description="Disordered" evidence="1">
    <location>
        <begin position="511"/>
        <end position="559"/>
    </location>
</feature>
<dbReference type="Proteomes" id="UP001213000">
    <property type="component" value="Unassembled WGS sequence"/>
</dbReference>
<dbReference type="EMBL" id="JANIEX010000160">
    <property type="protein sequence ID" value="KAJ3572025.1"/>
    <property type="molecule type" value="Genomic_DNA"/>
</dbReference>
<sequence>MKTRKVPMAYVNFVRSLLEDRETCLRFDDFTSEPIRIDNGIGQGDPLSMLVYLIYNADLVEVPKTGPTEEAMGYVDDACFIAFGKRREDTIEILRDMMERDGGGFDWGRDHNSKFAIDKLAVTHFERRRPKGGGEEEPNREEEGKAKLVLRGQEVEEVDIYKYLGVYIDKELNWKVQEERALAKATKWVLMFKRLAKPSKGISQKLMRQLYLGVAIPKLTYALDIWYEPPILREGAKKKTGSVRALKMMSKVQRIAALAITGGLKSTPNDILDAHAGLTPLHLLLDKICYRNMVRICTLPPNNPLTRVARRCAAEQPNSPRRHLTNLHILIQRYNLFPSTIETIRPPSFTSADPLPMTTEVADSREESMQHERDDTSKYKIYSDGSNQNGRVGAAAVLVVEGNTDEARVLKYHLGSAKEHTSYEAEAVGAVLAMKLAREAVAGAERGEEGEVKISHYVDSQSVVKALKSRKGKTGQYLVESYRRGMAKIVEGSGAELRLNWISAHSGVEGNEMADEAAKQAAEGESSQRQDLPAIIRNPLRSSKSALRQAKTEETKRSWKEEWQKSPRFERMNSVDPNHPYNRFREWRDDLDRNQGSILVQLRSGHLPINVYLKRIGKRQDDKCDWCQENLGREIPETVNHFVLDCPAYANERHILARRIGRDNMCELQRIMTTEEGTRELLNFLDATRRFRNTLGRVHIKDYQKKEDAKEQNGV</sequence>
<dbReference type="GO" id="GO:0003676">
    <property type="term" value="F:nucleic acid binding"/>
    <property type="evidence" value="ECO:0007669"/>
    <property type="project" value="InterPro"/>
</dbReference>
<name>A0AAD5VZA5_9AGAR</name>
<evidence type="ECO:0000313" key="4">
    <source>
        <dbReference type="Proteomes" id="UP001213000"/>
    </source>
</evidence>
<dbReference type="InterPro" id="IPR012337">
    <property type="entry name" value="RNaseH-like_sf"/>
</dbReference>
<dbReference type="AlphaFoldDB" id="A0AAD5VZA5"/>
<dbReference type="Pfam" id="PF00075">
    <property type="entry name" value="RNase_H"/>
    <property type="match status" value="1"/>
</dbReference>
<protein>
    <recommendedName>
        <fullName evidence="2">RNase H type-1 domain-containing protein</fullName>
    </recommendedName>
</protein>
<accession>A0AAD5VZA5</accession>
<reference evidence="3" key="1">
    <citation type="submission" date="2022-07" db="EMBL/GenBank/DDBJ databases">
        <title>Genome Sequence of Leucocoprinus birnbaumii.</title>
        <authorList>
            <person name="Buettner E."/>
        </authorList>
    </citation>
    <scope>NUCLEOTIDE SEQUENCE</scope>
    <source>
        <strain evidence="3">VT141</strain>
    </source>
</reference>
<dbReference type="InterPro" id="IPR036397">
    <property type="entry name" value="RNaseH_sf"/>
</dbReference>
<dbReference type="SUPFAM" id="SSF53098">
    <property type="entry name" value="Ribonuclease H-like"/>
    <property type="match status" value="1"/>
</dbReference>
<dbReference type="InterPro" id="IPR002156">
    <property type="entry name" value="RNaseH_domain"/>
</dbReference>
<dbReference type="Gene3D" id="3.30.420.10">
    <property type="entry name" value="Ribonuclease H-like superfamily/Ribonuclease H"/>
    <property type="match status" value="1"/>
</dbReference>
<dbReference type="CDD" id="cd09276">
    <property type="entry name" value="Rnase_HI_RT_non_LTR"/>
    <property type="match status" value="1"/>
</dbReference>
<comment type="caution">
    <text evidence="3">The sequence shown here is derived from an EMBL/GenBank/DDBJ whole genome shotgun (WGS) entry which is preliminary data.</text>
</comment>
<dbReference type="PROSITE" id="PS50879">
    <property type="entry name" value="RNASE_H_1"/>
    <property type="match status" value="1"/>
</dbReference>
<keyword evidence="4" id="KW-1185">Reference proteome</keyword>
<dbReference type="PANTHER" id="PTHR33481">
    <property type="entry name" value="REVERSE TRANSCRIPTASE"/>
    <property type="match status" value="1"/>
</dbReference>
<feature type="domain" description="RNase H type-1" evidence="2">
    <location>
        <begin position="375"/>
        <end position="523"/>
    </location>
</feature>
<dbReference type="PANTHER" id="PTHR33481:SF1">
    <property type="entry name" value="ENDONUCLEASE_EXONUCLEASE_PHOSPHATASE DOMAIN-CONTAINING PROTEIN-RELATED"/>
    <property type="match status" value="1"/>
</dbReference>
<gene>
    <name evidence="3" type="ORF">NP233_g3370</name>
</gene>
<feature type="region of interest" description="Disordered" evidence="1">
    <location>
        <begin position="363"/>
        <end position="385"/>
    </location>
</feature>
<evidence type="ECO:0000256" key="1">
    <source>
        <dbReference type="SAM" id="MobiDB-lite"/>
    </source>
</evidence>
<evidence type="ECO:0000313" key="3">
    <source>
        <dbReference type="EMBL" id="KAJ3572025.1"/>
    </source>
</evidence>
<feature type="compositionally biased region" description="Basic and acidic residues" evidence="1">
    <location>
        <begin position="550"/>
        <end position="559"/>
    </location>
</feature>